<dbReference type="EMBL" id="FOHU01000005">
    <property type="protein sequence ID" value="SET15475.1"/>
    <property type="molecule type" value="Genomic_DNA"/>
</dbReference>
<dbReference type="Gene3D" id="2.60.120.40">
    <property type="match status" value="1"/>
</dbReference>
<dbReference type="InterPro" id="IPR008983">
    <property type="entry name" value="Tumour_necrosis_fac-like_dom"/>
</dbReference>
<evidence type="ECO:0008006" key="4">
    <source>
        <dbReference type="Google" id="ProtNLM"/>
    </source>
</evidence>
<feature type="non-terminal residue" evidence="2">
    <location>
        <position position="1"/>
    </location>
</feature>
<dbReference type="AlphaFoldDB" id="A0A1I0C8N4"/>
<dbReference type="STRING" id="426128.SAMN05660297_01520"/>
<evidence type="ECO:0000313" key="2">
    <source>
        <dbReference type="EMBL" id="SET15475.1"/>
    </source>
</evidence>
<keyword evidence="3" id="KW-1185">Reference proteome</keyword>
<sequence length="167" mass="16772">GATGPQGPAGPVGATGPQGPVGPTGATGPQGLSEYAYIYNTTPQTVLVEADIVFSDNGVITGNITHVPGTAAIILGSAGDYAVWFYASALEPAQFTLFQNGAPVPGATYGTEAGTSSNPGWVIISAQAGDVLTVRNHTTETPVILQTFAGGVQVNTNASVLIQKIDS</sequence>
<protein>
    <recommendedName>
        <fullName evidence="4">Collagen triple helix repeat-containing protein</fullName>
    </recommendedName>
</protein>
<organism evidence="2 3">
    <name type="scientific">Natronincola peptidivorans</name>
    <dbReference type="NCBI Taxonomy" id="426128"/>
    <lineage>
        <taxon>Bacteria</taxon>
        <taxon>Bacillati</taxon>
        <taxon>Bacillota</taxon>
        <taxon>Clostridia</taxon>
        <taxon>Peptostreptococcales</taxon>
        <taxon>Natronincolaceae</taxon>
        <taxon>Natronincola</taxon>
    </lineage>
</organism>
<feature type="region of interest" description="Disordered" evidence="1">
    <location>
        <begin position="1"/>
        <end position="27"/>
    </location>
</feature>
<name>A0A1I0C8N4_9FIRM</name>
<dbReference type="Proteomes" id="UP000199568">
    <property type="component" value="Unassembled WGS sequence"/>
</dbReference>
<gene>
    <name evidence="2" type="ORF">SAMN05660297_01520</name>
</gene>
<proteinExistence type="predicted"/>
<accession>A0A1I0C8N4</accession>
<dbReference type="OrthoDB" id="1685104at2"/>
<evidence type="ECO:0000256" key="1">
    <source>
        <dbReference type="SAM" id="MobiDB-lite"/>
    </source>
</evidence>
<evidence type="ECO:0000313" key="3">
    <source>
        <dbReference type="Proteomes" id="UP000199568"/>
    </source>
</evidence>
<reference evidence="2 3" key="1">
    <citation type="submission" date="2016-10" db="EMBL/GenBank/DDBJ databases">
        <authorList>
            <person name="de Groot N.N."/>
        </authorList>
    </citation>
    <scope>NUCLEOTIDE SEQUENCE [LARGE SCALE GENOMIC DNA]</scope>
    <source>
        <strain evidence="2 3">DSM 18979</strain>
    </source>
</reference>